<comment type="caution">
    <text evidence="4">The sequence shown here is derived from an EMBL/GenBank/DDBJ whole genome shotgun (WGS) entry which is preliminary data.</text>
</comment>
<evidence type="ECO:0000256" key="2">
    <source>
        <dbReference type="SAM" id="SignalP"/>
    </source>
</evidence>
<feature type="region of interest" description="Disordered" evidence="1">
    <location>
        <begin position="332"/>
        <end position="356"/>
    </location>
</feature>
<organism evidence="4 5">
    <name type="scientific">Candidatus Scybalomonas excrementavium</name>
    <dbReference type="NCBI Taxonomy" id="2840943"/>
    <lineage>
        <taxon>Bacteria</taxon>
        <taxon>Bacillati</taxon>
        <taxon>Bacillota</taxon>
        <taxon>Clostridia</taxon>
        <taxon>Lachnospirales</taxon>
        <taxon>Lachnospiraceae</taxon>
        <taxon>Lachnospiraceae incertae sedis</taxon>
        <taxon>Candidatus Scybalomonas</taxon>
    </lineage>
</organism>
<dbReference type="AlphaFoldDB" id="A0A9D9I0M0"/>
<dbReference type="EMBL" id="JADIML010000212">
    <property type="protein sequence ID" value="MBO8463791.1"/>
    <property type="molecule type" value="Genomic_DNA"/>
</dbReference>
<feature type="chain" id="PRO_5039052191" description="DUF5704 domain-containing protein" evidence="2">
    <location>
        <begin position="23"/>
        <end position="1056"/>
    </location>
</feature>
<dbReference type="Proteomes" id="UP000823618">
    <property type="component" value="Unassembled WGS sequence"/>
</dbReference>
<evidence type="ECO:0000313" key="4">
    <source>
        <dbReference type="EMBL" id="MBO8463791.1"/>
    </source>
</evidence>
<sequence>MWKKISFLLFLYCFLFPISVFGASDTNQKPIVTMTDKGEITWKSIDTKATTGITWKTEGFTVKKYPVLSNKLAGTKEYGNPVYKKPYGKFTNKEEYAHLDKVSNGKYYYTWTIPKDVVDTQIKNAGTTAASLEKNNGYLYLNGFFRTYHNGKVASKYLYDLDGIKSAEAWRNPNDFKDRFDIPVPYKAQPVPVVIQQKEYYKGAYTTLKTSNQGKQDPYTYYIPKQSQVDLWELFPANALSKNRNGKKVWLYKVQIEDIKTGKTIAFPENNNYSDESVKKVKTISFKRNPITENTSYMADVNAFRNRKWDTGSNGIRLVLYYKYYPKTTITTENDPNTKSVSDDYTDPQPPNNKLEGVIRADEKGNEKFDVEQGIPTTEQTYSYVLGQEYLVSYTFTNYYGKNEYLQVIPSKNPKDPPVTMKVTKSYSYWKVTQLDVYAIDHATVENYALPNEKITLKPSSSYQKPTVVYKASGAMKEPVSGGTTVENIQVQNDYLEINGKVLMQNGWVDTNAPTPSRLSKPGVINNTVLFREHMVIDKNKENGEWDSIGTIVYKRIKSIGTSQGTELEFDFDVNSVVIHTPTVCDAQIEDVRKYNQLINPDRGSAGLVLDRYFEIFFPTVGTHNAYKGYGYQDYSKYIDRRQVQFPFPVYQGNTYIPANTWITIFRDRTSFYLPSWVSEGYYIAQFRALSINADANQGQDSEEELANYEMENYVAVDQVNVQVSGRVYDFQIYDITDYPLWQSVFRVKDSMELTGNYYSVGTKNRNGEETGHEQKMTLPLMSGSHPFMPCEGALPTGYTIRFSIKTMGDMYEECDFVILKPNFYYVSTDGTRREEVDLYYTETIHGTKRHLIKVGSEEDSKNTKMMSLGNPYTSVPEEEIRNTANLLNLSMQQLKDTKSIVYSFQKIGLPWTQRTFYGKRILPYAGGTEESIKRSIQKWYGEYYLPAEVHAVSKGFPLSTYMKEHQVNHKESFWKKDGYIVVNFDITTIQNEMPHLSYENVQNYREGYCNMWNMEGYRNEKYDCKNTKFLLQDGDVVFYRLNDSVMKDYVIGGTH</sequence>
<proteinExistence type="predicted"/>
<evidence type="ECO:0000256" key="1">
    <source>
        <dbReference type="SAM" id="MobiDB-lite"/>
    </source>
</evidence>
<evidence type="ECO:0000259" key="3">
    <source>
        <dbReference type="Pfam" id="PF18964"/>
    </source>
</evidence>
<reference evidence="4" key="2">
    <citation type="journal article" date="2021" name="PeerJ">
        <title>Extensive microbial diversity within the chicken gut microbiome revealed by metagenomics and culture.</title>
        <authorList>
            <person name="Gilroy R."/>
            <person name="Ravi A."/>
            <person name="Getino M."/>
            <person name="Pursley I."/>
            <person name="Horton D.L."/>
            <person name="Alikhan N.F."/>
            <person name="Baker D."/>
            <person name="Gharbi K."/>
            <person name="Hall N."/>
            <person name="Watson M."/>
            <person name="Adriaenssens E.M."/>
            <person name="Foster-Nyarko E."/>
            <person name="Jarju S."/>
            <person name="Secka A."/>
            <person name="Antonio M."/>
            <person name="Oren A."/>
            <person name="Chaudhuri R.R."/>
            <person name="La Ragione R."/>
            <person name="Hildebrand F."/>
            <person name="Pallen M.J."/>
        </authorList>
    </citation>
    <scope>NUCLEOTIDE SEQUENCE</scope>
    <source>
        <strain evidence="4">E3-2379</strain>
    </source>
</reference>
<feature type="signal peptide" evidence="2">
    <location>
        <begin position="1"/>
        <end position="22"/>
    </location>
</feature>
<gene>
    <name evidence="4" type="ORF">IAC13_07665</name>
</gene>
<dbReference type="Pfam" id="PF18964">
    <property type="entry name" value="DUF5704"/>
    <property type="match status" value="2"/>
</dbReference>
<reference evidence="4" key="1">
    <citation type="submission" date="2020-10" db="EMBL/GenBank/DDBJ databases">
        <authorList>
            <person name="Gilroy R."/>
        </authorList>
    </citation>
    <scope>NUCLEOTIDE SEQUENCE</scope>
    <source>
        <strain evidence="4">E3-2379</strain>
    </source>
</reference>
<feature type="domain" description="DUF5704" evidence="3">
    <location>
        <begin position="418"/>
        <end position="482"/>
    </location>
</feature>
<keyword evidence="2" id="KW-0732">Signal</keyword>
<protein>
    <recommendedName>
        <fullName evidence="3">DUF5704 domain-containing protein</fullName>
    </recommendedName>
</protein>
<evidence type="ECO:0000313" key="5">
    <source>
        <dbReference type="Proteomes" id="UP000823618"/>
    </source>
</evidence>
<name>A0A9D9I0M0_9FIRM</name>
<dbReference type="InterPro" id="IPR043759">
    <property type="entry name" value="DUF5704"/>
</dbReference>
<accession>A0A9D9I0M0</accession>
<feature type="domain" description="DUF5704" evidence="3">
    <location>
        <begin position="369"/>
        <end position="405"/>
    </location>
</feature>